<evidence type="ECO:0000256" key="2">
    <source>
        <dbReference type="ARBA" id="ARBA00010846"/>
    </source>
</evidence>
<dbReference type="Pfam" id="PF24570">
    <property type="entry name" value="BACK_BPM_SPOP"/>
    <property type="match status" value="1"/>
</dbReference>
<accession>A0A833VFF7</accession>
<name>A0A833VFF7_9POAL</name>
<protein>
    <submittedName>
        <fullName evidence="4">Speckle-type POZ protein-like protein A</fullName>
    </submittedName>
</protein>
<evidence type="ECO:0000256" key="1">
    <source>
        <dbReference type="ARBA" id="ARBA00004906"/>
    </source>
</evidence>
<dbReference type="Gene3D" id="3.30.710.10">
    <property type="entry name" value="Potassium Channel Kv1.1, Chain A"/>
    <property type="match status" value="1"/>
</dbReference>
<dbReference type="EMBL" id="SWLB01000006">
    <property type="protein sequence ID" value="KAF3337677.1"/>
    <property type="molecule type" value="Genomic_DNA"/>
</dbReference>
<dbReference type="InterPro" id="IPR056423">
    <property type="entry name" value="BACK_BPM_SPOP"/>
</dbReference>
<evidence type="ECO:0000259" key="3">
    <source>
        <dbReference type="PROSITE" id="PS50097"/>
    </source>
</evidence>
<sequence>MCQIQKDGMLVIYCNSRVLGAPSGVDDISGGLYEDIEKLWRKGESFDVTFEVEGERISAHRFMLVARSPVFQAELYGPFTEANSSCVKINDMKAEVFKALLRFIYTDDFNFEHQEHKILSVELIQDLFVAADRYALQLLKAQCEKRLCVALSIETVLTTLILAEQHSSAWLKEKCLEFASKSENFTELVLTEEYLHVMLSFPSLLVDLRKKVNI</sequence>
<dbReference type="GO" id="GO:0016567">
    <property type="term" value="P:protein ubiquitination"/>
    <property type="evidence" value="ECO:0007669"/>
    <property type="project" value="InterPro"/>
</dbReference>
<dbReference type="InterPro" id="IPR045005">
    <property type="entry name" value="BPM1-6"/>
</dbReference>
<dbReference type="SMART" id="SM00225">
    <property type="entry name" value="BTB"/>
    <property type="match status" value="1"/>
</dbReference>
<dbReference type="AlphaFoldDB" id="A0A833VFF7"/>
<reference evidence="4" key="1">
    <citation type="submission" date="2020-01" db="EMBL/GenBank/DDBJ databases">
        <title>Genome sequence of Kobresia littledalei, the first chromosome-level genome in the family Cyperaceae.</title>
        <authorList>
            <person name="Qu G."/>
        </authorList>
    </citation>
    <scope>NUCLEOTIDE SEQUENCE</scope>
    <source>
        <strain evidence="4">C.B.Clarke</strain>
        <tissue evidence="4">Leaf</tissue>
    </source>
</reference>
<dbReference type="InterPro" id="IPR000210">
    <property type="entry name" value="BTB/POZ_dom"/>
</dbReference>
<evidence type="ECO:0000313" key="4">
    <source>
        <dbReference type="EMBL" id="KAF3337677.1"/>
    </source>
</evidence>
<dbReference type="PANTHER" id="PTHR26379">
    <property type="entry name" value="BTB/POZ AND MATH DOMAIN-CONTAINING PROTEIN 1"/>
    <property type="match status" value="1"/>
</dbReference>
<proteinExistence type="inferred from homology"/>
<dbReference type="Proteomes" id="UP000623129">
    <property type="component" value="Unassembled WGS sequence"/>
</dbReference>
<gene>
    <name evidence="4" type="ORF">FCM35_KLT18264</name>
</gene>
<keyword evidence="5" id="KW-1185">Reference proteome</keyword>
<dbReference type="SUPFAM" id="SSF54695">
    <property type="entry name" value="POZ domain"/>
    <property type="match status" value="1"/>
</dbReference>
<dbReference type="Gene3D" id="1.25.40.420">
    <property type="match status" value="1"/>
</dbReference>
<comment type="caution">
    <text evidence="4">The sequence shown here is derived from an EMBL/GenBank/DDBJ whole genome shotgun (WGS) entry which is preliminary data.</text>
</comment>
<dbReference type="OrthoDB" id="413675at2759"/>
<dbReference type="PROSITE" id="PS50097">
    <property type="entry name" value="BTB"/>
    <property type="match status" value="1"/>
</dbReference>
<dbReference type="PANTHER" id="PTHR26379:SF187">
    <property type="entry name" value="OS07G0655300 PROTEIN"/>
    <property type="match status" value="1"/>
</dbReference>
<organism evidence="4 5">
    <name type="scientific">Carex littledalei</name>
    <dbReference type="NCBI Taxonomy" id="544730"/>
    <lineage>
        <taxon>Eukaryota</taxon>
        <taxon>Viridiplantae</taxon>
        <taxon>Streptophyta</taxon>
        <taxon>Embryophyta</taxon>
        <taxon>Tracheophyta</taxon>
        <taxon>Spermatophyta</taxon>
        <taxon>Magnoliopsida</taxon>
        <taxon>Liliopsida</taxon>
        <taxon>Poales</taxon>
        <taxon>Cyperaceae</taxon>
        <taxon>Cyperoideae</taxon>
        <taxon>Cariceae</taxon>
        <taxon>Carex</taxon>
        <taxon>Carex subgen. Euthyceras</taxon>
    </lineage>
</organism>
<dbReference type="InterPro" id="IPR011333">
    <property type="entry name" value="SKP1/BTB/POZ_sf"/>
</dbReference>
<feature type="domain" description="BTB" evidence="3">
    <location>
        <begin position="46"/>
        <end position="113"/>
    </location>
</feature>
<dbReference type="Pfam" id="PF00651">
    <property type="entry name" value="BTB"/>
    <property type="match status" value="1"/>
</dbReference>
<evidence type="ECO:0000313" key="5">
    <source>
        <dbReference type="Proteomes" id="UP000623129"/>
    </source>
</evidence>
<comment type="pathway">
    <text evidence="1">Protein modification; protein ubiquitination.</text>
</comment>
<comment type="similarity">
    <text evidence="2">Belongs to the Tdpoz family.</text>
</comment>